<dbReference type="EMBL" id="JAPMLT010000002">
    <property type="protein sequence ID" value="MCX7569372.1"/>
    <property type="molecule type" value="Genomic_DNA"/>
</dbReference>
<keyword evidence="4" id="KW-1185">Reference proteome</keyword>
<sequence>MNADLIVDAKGLSCPMPIVRAKKGIDSLQSGQVMQLEATDKGSVNDFQGWIKQTGNEMLKMEEDNGVYRFFVKKA</sequence>
<dbReference type="PANTHER" id="PTHR33279:SF6">
    <property type="entry name" value="SULFUR CARRIER PROTEIN YEDF-RELATED"/>
    <property type="match status" value="1"/>
</dbReference>
<evidence type="ECO:0000313" key="3">
    <source>
        <dbReference type="EMBL" id="MCX7569372.1"/>
    </source>
</evidence>
<dbReference type="PROSITE" id="PS01148">
    <property type="entry name" value="UPF0033"/>
    <property type="match status" value="1"/>
</dbReference>
<evidence type="ECO:0000313" key="4">
    <source>
        <dbReference type="Proteomes" id="UP001208017"/>
    </source>
</evidence>
<gene>
    <name evidence="3" type="ORF">OS242_05315</name>
</gene>
<comment type="similarity">
    <text evidence="1">Belongs to the sulfur carrier protein TusA family.</text>
</comment>
<dbReference type="Pfam" id="PF01206">
    <property type="entry name" value="TusA"/>
    <property type="match status" value="1"/>
</dbReference>
<proteinExistence type="inferred from homology"/>
<organism evidence="3 4">
    <name type="scientific">Tumebacillus lacus</name>
    <dbReference type="NCBI Taxonomy" id="2995335"/>
    <lineage>
        <taxon>Bacteria</taxon>
        <taxon>Bacillati</taxon>
        <taxon>Bacillota</taxon>
        <taxon>Bacilli</taxon>
        <taxon>Bacillales</taxon>
        <taxon>Alicyclobacillaceae</taxon>
        <taxon>Tumebacillus</taxon>
    </lineage>
</organism>
<name>A0ABT3WXG1_9BACL</name>
<dbReference type="RefSeq" id="WP_267150617.1">
    <property type="nucleotide sequence ID" value="NZ_JAPMLT010000002.1"/>
</dbReference>
<dbReference type="Proteomes" id="UP001208017">
    <property type="component" value="Unassembled WGS sequence"/>
</dbReference>
<reference evidence="3 4" key="1">
    <citation type="submission" date="2022-11" db="EMBL/GenBank/DDBJ databases">
        <title>Study of microbial diversity in lake waters.</title>
        <authorList>
            <person name="Zhang J."/>
        </authorList>
    </citation>
    <scope>NUCLEOTIDE SEQUENCE [LARGE SCALE GENOMIC DNA]</scope>
    <source>
        <strain evidence="3 4">DT12</strain>
    </source>
</reference>
<comment type="caution">
    <text evidence="3">The sequence shown here is derived from an EMBL/GenBank/DDBJ whole genome shotgun (WGS) entry which is preliminary data.</text>
</comment>
<dbReference type="PANTHER" id="PTHR33279">
    <property type="entry name" value="SULFUR CARRIER PROTEIN YEDF-RELATED"/>
    <property type="match status" value="1"/>
</dbReference>
<dbReference type="Gene3D" id="3.30.110.40">
    <property type="entry name" value="TusA-like domain"/>
    <property type="match status" value="1"/>
</dbReference>
<evidence type="ECO:0000259" key="2">
    <source>
        <dbReference type="PROSITE" id="PS01148"/>
    </source>
</evidence>
<evidence type="ECO:0000256" key="1">
    <source>
        <dbReference type="ARBA" id="ARBA00008984"/>
    </source>
</evidence>
<dbReference type="SUPFAM" id="SSF64307">
    <property type="entry name" value="SirA-like"/>
    <property type="match status" value="1"/>
</dbReference>
<protein>
    <submittedName>
        <fullName evidence="3">Sulfurtransferase TusA family protein</fullName>
    </submittedName>
</protein>
<feature type="domain" description="UPF0033" evidence="2">
    <location>
        <begin position="7"/>
        <end position="31"/>
    </location>
</feature>
<dbReference type="InterPro" id="IPR036868">
    <property type="entry name" value="TusA-like_sf"/>
</dbReference>
<dbReference type="CDD" id="cd00291">
    <property type="entry name" value="SirA_YedF_YeeD"/>
    <property type="match status" value="1"/>
</dbReference>
<dbReference type="InterPro" id="IPR001455">
    <property type="entry name" value="TusA-like"/>
</dbReference>
<accession>A0ABT3WXG1</accession>